<feature type="region of interest" description="Disordered" evidence="1">
    <location>
        <begin position="71"/>
        <end position="138"/>
    </location>
</feature>
<proteinExistence type="predicted"/>
<sequence>MFKASIKAYPPPPSSSNQQYKVEQDRSKVGTTVASYLDTFHPEHYHQTSTQNNLIQNNGFVSKQRNFFSQQTATPISVDSSSSSSSSAPEDSEESGNGFSNVKEKKNDYLEKLSKVNNSSRRKSAPHGSEVAVSPPKVTITGVTAIDPPLPSELPTSFYLLRQSQESLVLKRKPRATSENSVERDRSPSYRTIIKFSENREIIPDSSASDRPFPHSLLKPGEGIIHSTPFVEVSAKN</sequence>
<reference evidence="3" key="1">
    <citation type="submission" date="2022-11" db="UniProtKB">
        <authorList>
            <consortium name="WormBaseParasite"/>
        </authorList>
    </citation>
    <scope>IDENTIFICATION</scope>
</reference>
<keyword evidence="2" id="KW-1185">Reference proteome</keyword>
<accession>A0A914QN84</accession>
<dbReference type="WBParaSite" id="PDA_v2.g4768.t1">
    <property type="protein sequence ID" value="PDA_v2.g4768.t1"/>
    <property type="gene ID" value="PDA_v2.g4768"/>
</dbReference>
<organism evidence="2 3">
    <name type="scientific">Panagrolaimus davidi</name>
    <dbReference type="NCBI Taxonomy" id="227884"/>
    <lineage>
        <taxon>Eukaryota</taxon>
        <taxon>Metazoa</taxon>
        <taxon>Ecdysozoa</taxon>
        <taxon>Nematoda</taxon>
        <taxon>Chromadorea</taxon>
        <taxon>Rhabditida</taxon>
        <taxon>Tylenchina</taxon>
        <taxon>Panagrolaimomorpha</taxon>
        <taxon>Panagrolaimoidea</taxon>
        <taxon>Panagrolaimidae</taxon>
        <taxon>Panagrolaimus</taxon>
    </lineage>
</organism>
<feature type="compositionally biased region" description="Basic and acidic residues" evidence="1">
    <location>
        <begin position="102"/>
        <end position="114"/>
    </location>
</feature>
<dbReference type="AlphaFoldDB" id="A0A914QN84"/>
<evidence type="ECO:0000313" key="2">
    <source>
        <dbReference type="Proteomes" id="UP000887578"/>
    </source>
</evidence>
<name>A0A914QN84_9BILA</name>
<evidence type="ECO:0000256" key="1">
    <source>
        <dbReference type="SAM" id="MobiDB-lite"/>
    </source>
</evidence>
<dbReference type="Proteomes" id="UP000887578">
    <property type="component" value="Unplaced"/>
</dbReference>
<feature type="compositionally biased region" description="Low complexity" evidence="1">
    <location>
        <begin position="77"/>
        <end position="89"/>
    </location>
</feature>
<feature type="region of interest" description="Disordered" evidence="1">
    <location>
        <begin position="1"/>
        <end position="28"/>
    </location>
</feature>
<protein>
    <submittedName>
        <fullName evidence="3">Uncharacterized protein</fullName>
    </submittedName>
</protein>
<evidence type="ECO:0000313" key="3">
    <source>
        <dbReference type="WBParaSite" id="PDA_v2.g4768.t1"/>
    </source>
</evidence>